<dbReference type="EMBL" id="AP023440">
    <property type="protein sequence ID" value="BCL29893.1"/>
    <property type="molecule type" value="Genomic_DNA"/>
</dbReference>
<name>A0A7G1P299_9ACTN</name>
<keyword evidence="2" id="KW-1185">Reference proteome</keyword>
<organism evidence="1 2">
    <name type="scientific">Streptomyces aurantiacus</name>
    <dbReference type="NCBI Taxonomy" id="47760"/>
    <lineage>
        <taxon>Bacteria</taxon>
        <taxon>Bacillati</taxon>
        <taxon>Actinomycetota</taxon>
        <taxon>Actinomycetes</taxon>
        <taxon>Kitasatosporales</taxon>
        <taxon>Streptomycetaceae</taxon>
        <taxon>Streptomyces</taxon>
        <taxon>Streptomyces aurantiacus group</taxon>
    </lineage>
</organism>
<protein>
    <submittedName>
        <fullName evidence="1">Uncharacterized protein</fullName>
    </submittedName>
</protein>
<evidence type="ECO:0000313" key="1">
    <source>
        <dbReference type="EMBL" id="BCL29893.1"/>
    </source>
</evidence>
<proteinExistence type="predicted"/>
<dbReference type="KEGG" id="sgm:GCM10017557_47520"/>
<accession>A0A7G1P299</accession>
<gene>
    <name evidence="1" type="ORF">GCM10017557_47520</name>
</gene>
<reference evidence="1 2" key="1">
    <citation type="journal article" date="2014" name="Int. J. Syst. Evol. Microbiol.">
        <title>Complete genome sequence of Corynebacterium casei LMG S-19264T (=DSM 44701T), isolated from a smear-ripened cheese.</title>
        <authorList>
            <consortium name="US DOE Joint Genome Institute (JGI-PGF)"/>
            <person name="Walter F."/>
            <person name="Albersmeier A."/>
            <person name="Kalinowski J."/>
            <person name="Ruckert C."/>
        </authorList>
    </citation>
    <scope>NUCLEOTIDE SEQUENCE [LARGE SCALE GENOMIC DNA]</scope>
    <source>
        <strain evidence="1 2">JCM 4677</strain>
    </source>
</reference>
<sequence length="59" mass="6368">MAAAPDACAHRIGRGLTAVVSVKLDRPEYRPEYRGATRGLLGNTDVWACVGEARRGEVK</sequence>
<dbReference type="Proteomes" id="UP000516444">
    <property type="component" value="Chromosome"/>
</dbReference>
<dbReference type="AlphaFoldDB" id="A0A7G1P299"/>
<evidence type="ECO:0000313" key="2">
    <source>
        <dbReference type="Proteomes" id="UP000516444"/>
    </source>
</evidence>